<reference evidence="2" key="1">
    <citation type="submission" date="2022-11" db="UniProtKB">
        <authorList>
            <consortium name="WormBaseParasite"/>
        </authorList>
    </citation>
    <scope>IDENTIFICATION</scope>
</reference>
<name>A0AC34GGA9_9BILA</name>
<organism evidence="1 2">
    <name type="scientific">Panagrolaimus sp. ES5</name>
    <dbReference type="NCBI Taxonomy" id="591445"/>
    <lineage>
        <taxon>Eukaryota</taxon>
        <taxon>Metazoa</taxon>
        <taxon>Ecdysozoa</taxon>
        <taxon>Nematoda</taxon>
        <taxon>Chromadorea</taxon>
        <taxon>Rhabditida</taxon>
        <taxon>Tylenchina</taxon>
        <taxon>Panagrolaimomorpha</taxon>
        <taxon>Panagrolaimoidea</taxon>
        <taxon>Panagrolaimidae</taxon>
        <taxon>Panagrolaimus</taxon>
    </lineage>
</organism>
<evidence type="ECO:0000313" key="1">
    <source>
        <dbReference type="Proteomes" id="UP000887579"/>
    </source>
</evidence>
<sequence length="624" mass="70272">MEAELDATLSALNLHHYPVEEQSTPSPSHIEKSSPSPVKPAHCYDDDDFEDWAAIPIPPPKPYVAPKFGRPKTVNPFDDLTKTGFTKKDPFTFFKDVGVLSIENVNGKPLQTAKGRVYSVNGDISSKTIDAHDSSLPMVDTSFLTWNSVPNYPQAYKAFDADKKAKAPATFIPPVRDLSAIYEDDDKCAAEYAKVGYYDDTVIVYGVSSLKTMDTWDLSKFPATLLGNIKRANYPYPRQIQRTAMPLILDGCDLLVCTETGSGKTLAFLVPMIARCLEAKECGTFFSGHCKVYGLVISPTRELTHQIYEQACKFANSTGISVAKMYGEYNTLLNTKELAAGCDILICTPGRLRHLYDAGLLDFRSLDFMVFDEADLILGDDFMEDIHPIIEATTGIGNERPYQMLFFSATFNEATMPSATKYMHQETSASVFSKKCATNKLCIQNFQRVQKMDKFQKLCEFLQEQYQEAEYDFSKFPHILIFVNSQSLCEELGQNLVTPFNCPVVSISGLYTQDCRFDVFDSFRRGNTPIMFTTDLCARGIDLKEVDYVINYELPRDIGTYIYRVGRVGRIKEGQAISFVDPCQNKHLVLEILQVLQVVHHPVSIEFDEIVKEAKMYIERGDDF</sequence>
<protein>
    <submittedName>
        <fullName evidence="2">ATP-dependent RNA helicase</fullName>
    </submittedName>
</protein>
<accession>A0AC34GGA9</accession>
<dbReference type="Proteomes" id="UP000887579">
    <property type="component" value="Unplaced"/>
</dbReference>
<dbReference type="WBParaSite" id="ES5_v2.g287.t1">
    <property type="protein sequence ID" value="ES5_v2.g287.t1"/>
    <property type="gene ID" value="ES5_v2.g287"/>
</dbReference>
<proteinExistence type="predicted"/>
<evidence type="ECO:0000313" key="2">
    <source>
        <dbReference type="WBParaSite" id="ES5_v2.g287.t1"/>
    </source>
</evidence>